<keyword evidence="3" id="KW-1185">Reference proteome</keyword>
<sequence length="74" mass="7768">MTTVRIKREPAGSGDAGHSRIASHVRRETFPASGTGASPECARGCVRALSASGTRTCFRATRVPGAGWGGRRRL</sequence>
<reference evidence="2" key="1">
    <citation type="submission" date="2021-06" db="EMBL/GenBank/DDBJ databases">
        <authorList>
            <person name="Arsene-Ploetze F."/>
        </authorList>
    </citation>
    <scope>NUCLEOTIDE SEQUENCE</scope>
    <source>
        <strain evidence="2">SBRY1</strain>
    </source>
</reference>
<evidence type="ECO:0000256" key="1">
    <source>
        <dbReference type="SAM" id="MobiDB-lite"/>
    </source>
</evidence>
<accession>A0A9W4MG26</accession>
<evidence type="ECO:0000313" key="3">
    <source>
        <dbReference type="Proteomes" id="UP001153328"/>
    </source>
</evidence>
<organism evidence="2 3">
    <name type="scientific">Actinacidiphila bryophytorum</name>
    <dbReference type="NCBI Taxonomy" id="1436133"/>
    <lineage>
        <taxon>Bacteria</taxon>
        <taxon>Bacillati</taxon>
        <taxon>Actinomycetota</taxon>
        <taxon>Actinomycetes</taxon>
        <taxon>Kitasatosporales</taxon>
        <taxon>Streptomycetaceae</taxon>
        <taxon>Actinacidiphila</taxon>
    </lineage>
</organism>
<protein>
    <submittedName>
        <fullName evidence="2">Uncharacterized protein</fullName>
    </submittedName>
</protein>
<feature type="region of interest" description="Disordered" evidence="1">
    <location>
        <begin position="1"/>
        <end position="39"/>
    </location>
</feature>
<name>A0A9W4MG26_9ACTN</name>
<dbReference type="EMBL" id="CAJVAX010000020">
    <property type="protein sequence ID" value="CAG7653573.1"/>
    <property type="molecule type" value="Genomic_DNA"/>
</dbReference>
<dbReference type="AlphaFoldDB" id="A0A9W4MG26"/>
<evidence type="ECO:0000313" key="2">
    <source>
        <dbReference type="EMBL" id="CAG7653573.1"/>
    </source>
</evidence>
<feature type="compositionally biased region" description="Basic and acidic residues" evidence="1">
    <location>
        <begin position="1"/>
        <end position="10"/>
    </location>
</feature>
<comment type="caution">
    <text evidence="2">The sequence shown here is derived from an EMBL/GenBank/DDBJ whole genome shotgun (WGS) entry which is preliminary data.</text>
</comment>
<dbReference type="Proteomes" id="UP001153328">
    <property type="component" value="Unassembled WGS sequence"/>
</dbReference>
<gene>
    <name evidence="2" type="ORF">SBRY_60186</name>
</gene>
<proteinExistence type="predicted"/>